<evidence type="ECO:0008006" key="4">
    <source>
        <dbReference type="Google" id="ProtNLM"/>
    </source>
</evidence>
<proteinExistence type="predicted"/>
<keyword evidence="1" id="KW-0472">Membrane</keyword>
<organism evidence="2 3">
    <name type="scientific">Candidatus Cryptobacteroides avicola</name>
    <dbReference type="NCBI Taxonomy" id="2840757"/>
    <lineage>
        <taxon>Bacteria</taxon>
        <taxon>Pseudomonadati</taxon>
        <taxon>Bacteroidota</taxon>
        <taxon>Bacteroidia</taxon>
        <taxon>Bacteroidales</taxon>
        <taxon>Candidatus Cryptobacteroides</taxon>
    </lineage>
</organism>
<evidence type="ECO:0000313" key="3">
    <source>
        <dbReference type="Proteomes" id="UP000725002"/>
    </source>
</evidence>
<evidence type="ECO:0000313" key="2">
    <source>
        <dbReference type="EMBL" id="MBO8484346.1"/>
    </source>
</evidence>
<evidence type="ECO:0000256" key="1">
    <source>
        <dbReference type="SAM" id="Phobius"/>
    </source>
</evidence>
<protein>
    <recommendedName>
        <fullName evidence="4">Riboflavin synthase subunit beta</fullName>
    </recommendedName>
</protein>
<comment type="caution">
    <text evidence="2">The sequence shown here is derived from an EMBL/GenBank/DDBJ whole genome shotgun (WGS) entry which is preliminary data.</text>
</comment>
<gene>
    <name evidence="2" type="ORF">IAB75_09595</name>
</gene>
<keyword evidence="1" id="KW-1133">Transmembrane helix</keyword>
<name>A0A940IJ54_9BACT</name>
<feature type="transmembrane region" description="Helical" evidence="1">
    <location>
        <begin position="73"/>
        <end position="93"/>
    </location>
</feature>
<dbReference type="EMBL" id="JADILV010000071">
    <property type="protein sequence ID" value="MBO8484346.1"/>
    <property type="molecule type" value="Genomic_DNA"/>
</dbReference>
<sequence>MGFNFSFFGTPEHRVFNYRPRYYDPEKEALKEKFGKVDGRLEKEKYVPGSYIKGSFRDGNYQKMRGANRAQKIIGAVGLVIFFIVLIYIAKFYSLLW</sequence>
<dbReference type="Proteomes" id="UP000725002">
    <property type="component" value="Unassembled WGS sequence"/>
</dbReference>
<accession>A0A940IJ54</accession>
<reference evidence="2" key="1">
    <citation type="submission" date="2020-10" db="EMBL/GenBank/DDBJ databases">
        <authorList>
            <person name="Gilroy R."/>
        </authorList>
    </citation>
    <scope>NUCLEOTIDE SEQUENCE</scope>
    <source>
        <strain evidence="2">G3-8215</strain>
    </source>
</reference>
<dbReference type="AlphaFoldDB" id="A0A940IJ54"/>
<keyword evidence="1" id="KW-0812">Transmembrane</keyword>
<reference evidence="2" key="2">
    <citation type="journal article" date="2021" name="PeerJ">
        <title>Extensive microbial diversity within the chicken gut microbiome revealed by metagenomics and culture.</title>
        <authorList>
            <person name="Gilroy R."/>
            <person name="Ravi A."/>
            <person name="Getino M."/>
            <person name="Pursley I."/>
            <person name="Horton D.L."/>
            <person name="Alikhan N.F."/>
            <person name="Baker D."/>
            <person name="Gharbi K."/>
            <person name="Hall N."/>
            <person name="Watson M."/>
            <person name="Adriaenssens E.M."/>
            <person name="Foster-Nyarko E."/>
            <person name="Jarju S."/>
            <person name="Secka A."/>
            <person name="Antonio M."/>
            <person name="Oren A."/>
            <person name="Chaudhuri R.R."/>
            <person name="La Ragione R."/>
            <person name="Hildebrand F."/>
            <person name="Pallen M.J."/>
        </authorList>
    </citation>
    <scope>NUCLEOTIDE SEQUENCE</scope>
    <source>
        <strain evidence="2">G3-8215</strain>
    </source>
</reference>